<evidence type="ECO:0000313" key="3">
    <source>
        <dbReference type="EMBL" id="RJP64276.1"/>
    </source>
</evidence>
<protein>
    <recommendedName>
        <fullName evidence="2">Terminase large subunit gp17-like C-terminal domain-containing protein</fullName>
    </recommendedName>
</protein>
<evidence type="ECO:0000259" key="2">
    <source>
        <dbReference type="Pfam" id="PF17289"/>
    </source>
</evidence>
<dbReference type="Gene3D" id="3.30.420.240">
    <property type="match status" value="1"/>
</dbReference>
<dbReference type="Proteomes" id="UP000285961">
    <property type="component" value="Unassembled WGS sequence"/>
</dbReference>
<dbReference type="AlphaFoldDB" id="A0A419ENH5"/>
<accession>A0A419ENH5</accession>
<comment type="caution">
    <text evidence="3">The sequence shown here is derived from an EMBL/GenBank/DDBJ whole genome shotgun (WGS) entry which is preliminary data.</text>
</comment>
<proteinExistence type="predicted"/>
<evidence type="ECO:0000313" key="4">
    <source>
        <dbReference type="Proteomes" id="UP000285961"/>
    </source>
</evidence>
<feature type="domain" description="Terminase large subunit gp17-like C-terminal" evidence="2">
    <location>
        <begin position="296"/>
        <end position="432"/>
    </location>
</feature>
<name>A0A419ENH5_9BACT</name>
<keyword evidence="1" id="KW-1188">Viral release from host cell</keyword>
<gene>
    <name evidence="3" type="ORF">C4532_19460</name>
</gene>
<evidence type="ECO:0000256" key="1">
    <source>
        <dbReference type="ARBA" id="ARBA00022612"/>
    </source>
</evidence>
<reference evidence="3 4" key="1">
    <citation type="journal article" date="2017" name="ISME J.">
        <title>Energy and carbon metabolisms in a deep terrestrial subsurface fluid microbial community.</title>
        <authorList>
            <person name="Momper L."/>
            <person name="Jungbluth S.P."/>
            <person name="Lee M.D."/>
            <person name="Amend J.P."/>
        </authorList>
    </citation>
    <scope>NUCLEOTIDE SEQUENCE [LARGE SCALE GENOMIC DNA]</scope>
    <source>
        <strain evidence="3">SURF_17</strain>
    </source>
</reference>
<dbReference type="Pfam" id="PF17289">
    <property type="entry name" value="Terminase_6C"/>
    <property type="match status" value="1"/>
</dbReference>
<dbReference type="InterPro" id="IPR027417">
    <property type="entry name" value="P-loop_NTPase"/>
</dbReference>
<dbReference type="Gene3D" id="3.40.50.300">
    <property type="entry name" value="P-loop containing nucleotide triphosphate hydrolases"/>
    <property type="match status" value="1"/>
</dbReference>
<dbReference type="EMBL" id="QZKI01000142">
    <property type="protein sequence ID" value="RJP64276.1"/>
    <property type="molecule type" value="Genomic_DNA"/>
</dbReference>
<dbReference type="InterPro" id="IPR035421">
    <property type="entry name" value="Terminase_6C"/>
</dbReference>
<organism evidence="3 4">
    <name type="scientific">Candidatus Abyssobacteria bacterium SURF_17</name>
    <dbReference type="NCBI Taxonomy" id="2093361"/>
    <lineage>
        <taxon>Bacteria</taxon>
        <taxon>Pseudomonadati</taxon>
        <taxon>Candidatus Hydrogenedentota</taxon>
        <taxon>Candidatus Abyssobacteria</taxon>
    </lineage>
</organism>
<sequence>MRSTESMRRSAVLPRLRNECTANLLSMAFLLGLDVAPIHRRMAQAVQVGTEMSVRSLMLAPRGFGKSTLLSVVRSIFEIMRNPDVRILLASNTQAQAEAFAREIRYHLAHNAVFRRVFGDFVGRKWTDAEFIVRPRKRIAKEPTLFATGVGGAVVSRHFDVIICDDIVDEENSRTDLQREKLRTWFFKVLLPCLEPDGRLSIIGTRYHYRDLYGHLIETDFVPAAAVIRAIDAEGNSAWPEKFSVERLEQIRREAGTVIFNAQYQNDTEAMKGAVFKEEWLRFYDVPSQPLRIFQGVDLSVGQQADSDFFAIVTVGVDVWGNIYVLDSYQARLSFRQQTMAIMERFRRFDPIKVAIESNAYQAVQADFLKESGMPRVMKVFTTRDKLSRAWKLSALFEDGRIRLGRNMHELIEQLLAFPQSEHDDLLDALDLSVSVSVSHAPRMRFF</sequence>